<dbReference type="EMBL" id="MASR01000002">
    <property type="protein sequence ID" value="OFE11421.1"/>
    <property type="molecule type" value="Genomic_DNA"/>
</dbReference>
<dbReference type="STRING" id="1524254.PHACT_12760"/>
<accession>A0A1E8CG29</accession>
<sequence length="151" mass="17049">MSTFKREPRYLVFKIKDLNPQPNEAPATQRIREWLGRAVNADARHYSELRTNIMGKPELECLVIEKDWPEYELAWHLIEARMSGNPGHLVDAQEFAELISMAAEVIDTVTGSVPVTDEYKRNAKAAVAKLYDLAENLQAPAKNQNAVEISA</sequence>
<evidence type="ECO:0000313" key="2">
    <source>
        <dbReference type="Proteomes" id="UP000175669"/>
    </source>
</evidence>
<gene>
    <name evidence="1" type="ORF">PHACT_12760</name>
</gene>
<dbReference type="Proteomes" id="UP000175669">
    <property type="component" value="Unassembled WGS sequence"/>
</dbReference>
<dbReference type="AlphaFoldDB" id="A0A1E8CG29"/>
<dbReference type="OrthoDB" id="7031842at2"/>
<reference evidence="2" key="1">
    <citation type="submission" date="2016-07" db="EMBL/GenBank/DDBJ databases">
        <authorList>
            <person name="Florea S."/>
            <person name="Webb J.S."/>
            <person name="Jaromczyk J."/>
            <person name="Schardl C.L."/>
        </authorList>
    </citation>
    <scope>NUCLEOTIDE SEQUENCE [LARGE SCALE GENOMIC DNA]</scope>
    <source>
        <strain evidence="2">KCTC 42131</strain>
    </source>
</reference>
<evidence type="ECO:0000313" key="1">
    <source>
        <dbReference type="EMBL" id="OFE11421.1"/>
    </source>
</evidence>
<name>A0A1E8CG29_9GAMM</name>
<proteinExistence type="predicted"/>
<keyword evidence="2" id="KW-1185">Reference proteome</keyword>
<dbReference type="RefSeq" id="WP_070118657.1">
    <property type="nucleotide sequence ID" value="NZ_MASR01000002.1"/>
</dbReference>
<organism evidence="1 2">
    <name type="scientific">Pseudohongiella acticola</name>
    <dbReference type="NCBI Taxonomy" id="1524254"/>
    <lineage>
        <taxon>Bacteria</taxon>
        <taxon>Pseudomonadati</taxon>
        <taxon>Pseudomonadota</taxon>
        <taxon>Gammaproteobacteria</taxon>
        <taxon>Pseudomonadales</taxon>
        <taxon>Pseudohongiellaceae</taxon>
        <taxon>Pseudohongiella</taxon>
    </lineage>
</organism>
<comment type="caution">
    <text evidence="1">The sequence shown here is derived from an EMBL/GenBank/DDBJ whole genome shotgun (WGS) entry which is preliminary data.</text>
</comment>
<protein>
    <submittedName>
        <fullName evidence="1">Uncharacterized protein</fullName>
    </submittedName>
</protein>